<evidence type="ECO:0000313" key="10">
    <source>
        <dbReference type="EMBL" id="CAG5087576.1"/>
    </source>
</evidence>
<evidence type="ECO:0000256" key="4">
    <source>
        <dbReference type="ARBA" id="ARBA00022525"/>
    </source>
</evidence>
<dbReference type="Proteomes" id="UP000786811">
    <property type="component" value="Unassembled WGS sequence"/>
</dbReference>
<dbReference type="SMART" id="SM00085">
    <property type="entry name" value="PA2c"/>
    <property type="match status" value="1"/>
</dbReference>
<name>A0A8J2HC34_COTCN</name>
<keyword evidence="5" id="KW-0442">Lipid degradation</keyword>
<dbReference type="InterPro" id="IPR016090">
    <property type="entry name" value="PLA2-like_dom"/>
</dbReference>
<evidence type="ECO:0000256" key="7">
    <source>
        <dbReference type="ARBA" id="ARBA00029903"/>
    </source>
</evidence>
<protein>
    <recommendedName>
        <fullName evidence="3">phospholipase A2</fullName>
        <ecNumber evidence="3">3.1.1.4</ecNumber>
    </recommendedName>
    <alternativeName>
        <fullName evidence="7">Phosphatidylcholine 2-acylhydrolase</fullName>
    </alternativeName>
</protein>
<dbReference type="EMBL" id="CAJNRD030001119">
    <property type="protein sequence ID" value="CAG5087576.1"/>
    <property type="molecule type" value="Genomic_DNA"/>
</dbReference>
<dbReference type="InterPro" id="IPR033113">
    <property type="entry name" value="PLA2_histidine"/>
</dbReference>
<evidence type="ECO:0000259" key="9">
    <source>
        <dbReference type="SMART" id="SM00085"/>
    </source>
</evidence>
<evidence type="ECO:0000256" key="5">
    <source>
        <dbReference type="ARBA" id="ARBA00022963"/>
    </source>
</evidence>
<dbReference type="Pfam" id="PF05826">
    <property type="entry name" value="Phospholip_A2_2"/>
    <property type="match status" value="2"/>
</dbReference>
<dbReference type="GO" id="GO:0004623">
    <property type="term" value="F:phospholipase A2 activity"/>
    <property type="evidence" value="ECO:0007669"/>
    <property type="project" value="UniProtKB-EC"/>
</dbReference>
<feature type="domain" description="Phospholipase A2-like central" evidence="9">
    <location>
        <begin position="25"/>
        <end position="157"/>
    </location>
</feature>
<dbReference type="InterPro" id="IPR036444">
    <property type="entry name" value="PLipase_A2_dom_sf"/>
</dbReference>
<gene>
    <name evidence="10" type="ORF">HICCMSTLAB_LOCUS4548</name>
</gene>
<dbReference type="SUPFAM" id="SSF48619">
    <property type="entry name" value="Phospholipase A2, PLA2"/>
    <property type="match status" value="2"/>
</dbReference>
<comment type="subcellular location">
    <subcellularLocation>
        <location evidence="2">Secreted</location>
    </subcellularLocation>
</comment>
<dbReference type="GO" id="GO:0005576">
    <property type="term" value="C:extracellular region"/>
    <property type="evidence" value="ECO:0007669"/>
    <property type="project" value="UniProtKB-SubCell"/>
</dbReference>
<dbReference type="GO" id="GO:0016042">
    <property type="term" value="P:lipid catabolic process"/>
    <property type="evidence" value="ECO:0007669"/>
    <property type="project" value="UniProtKB-KW"/>
</dbReference>
<keyword evidence="8" id="KW-0732">Signal</keyword>
<keyword evidence="11" id="KW-1185">Reference proteome</keyword>
<dbReference type="OrthoDB" id="10059604at2759"/>
<dbReference type="PROSITE" id="PS00118">
    <property type="entry name" value="PA2_HIS"/>
    <property type="match status" value="1"/>
</dbReference>
<dbReference type="Gene3D" id="1.20.90.10">
    <property type="entry name" value="Phospholipase A2 domain"/>
    <property type="match status" value="2"/>
</dbReference>
<organism evidence="10 11">
    <name type="scientific">Cotesia congregata</name>
    <name type="common">Parasitoid wasp</name>
    <name type="synonym">Apanteles congregatus</name>
    <dbReference type="NCBI Taxonomy" id="51543"/>
    <lineage>
        <taxon>Eukaryota</taxon>
        <taxon>Metazoa</taxon>
        <taxon>Ecdysozoa</taxon>
        <taxon>Arthropoda</taxon>
        <taxon>Hexapoda</taxon>
        <taxon>Insecta</taxon>
        <taxon>Pterygota</taxon>
        <taxon>Neoptera</taxon>
        <taxon>Endopterygota</taxon>
        <taxon>Hymenoptera</taxon>
        <taxon>Apocrita</taxon>
        <taxon>Ichneumonoidea</taxon>
        <taxon>Braconidae</taxon>
        <taxon>Microgastrinae</taxon>
        <taxon>Cotesia</taxon>
    </lineage>
</organism>
<dbReference type="GO" id="GO:0050482">
    <property type="term" value="P:arachidonate secretion"/>
    <property type="evidence" value="ECO:0007669"/>
    <property type="project" value="InterPro"/>
</dbReference>
<feature type="signal peptide" evidence="8">
    <location>
        <begin position="1"/>
        <end position="18"/>
    </location>
</feature>
<dbReference type="PANTHER" id="PTHR12253">
    <property type="entry name" value="RH14732P"/>
    <property type="match status" value="1"/>
</dbReference>
<evidence type="ECO:0000256" key="2">
    <source>
        <dbReference type="ARBA" id="ARBA00004613"/>
    </source>
</evidence>
<evidence type="ECO:0000313" key="11">
    <source>
        <dbReference type="Proteomes" id="UP000786811"/>
    </source>
</evidence>
<feature type="chain" id="PRO_5035251756" description="phospholipase A2" evidence="8">
    <location>
        <begin position="19"/>
        <end position="226"/>
    </location>
</feature>
<reference evidence="10" key="1">
    <citation type="submission" date="2021-04" db="EMBL/GenBank/DDBJ databases">
        <authorList>
            <person name="Chebbi M.A.C M."/>
        </authorList>
    </citation>
    <scope>NUCLEOTIDE SEQUENCE</scope>
</reference>
<comment type="caution">
    <text evidence="10">The sequence shown here is derived from an EMBL/GenBank/DDBJ whole genome shotgun (WGS) entry which is preliminary data.</text>
</comment>
<proteinExistence type="predicted"/>
<comment type="cofactor">
    <cofactor evidence="1">
        <name>Ca(2+)</name>
        <dbReference type="ChEBI" id="CHEBI:29108"/>
    </cofactor>
</comment>
<evidence type="ECO:0000256" key="1">
    <source>
        <dbReference type="ARBA" id="ARBA00001913"/>
    </source>
</evidence>
<sequence length="226" mass="26368">MRKLPFIFLIIYLASVQSETYFPTSDLELDDVPRKNGTKTWGTIFPGTKWCGQGNKAMHEDDFGKYRRTDMCCRNHDRCPKKIKAGMYKYGLQNSGSTTLLSCKCDELFYDCLKEVQSITSQTVGILYFDILKRKCFAYDTEQDNGLYKWRTNRKFSDNGLSCDCDRDFYKCLKNNRNIVSKTIGTIYFDLLKKKCLDCIAGDYHWAENEAYSEAKFILFIRNLLN</sequence>
<keyword evidence="6" id="KW-0443">Lipid metabolism</keyword>
<dbReference type="EC" id="3.1.1.4" evidence="3"/>
<evidence type="ECO:0000256" key="3">
    <source>
        <dbReference type="ARBA" id="ARBA00013278"/>
    </source>
</evidence>
<keyword evidence="4" id="KW-0964">Secreted</keyword>
<evidence type="ECO:0000256" key="6">
    <source>
        <dbReference type="ARBA" id="ARBA00023098"/>
    </source>
</evidence>
<dbReference type="GO" id="GO:0006644">
    <property type="term" value="P:phospholipid metabolic process"/>
    <property type="evidence" value="ECO:0007669"/>
    <property type="project" value="InterPro"/>
</dbReference>
<accession>A0A8J2HC34</accession>
<evidence type="ECO:0000256" key="8">
    <source>
        <dbReference type="SAM" id="SignalP"/>
    </source>
</evidence>
<dbReference type="AlphaFoldDB" id="A0A8J2HC34"/>